<dbReference type="AlphaFoldDB" id="A0AAW2WUK4"/>
<dbReference type="EMBL" id="JACGWN010000007">
    <property type="protein sequence ID" value="KAL0445103.1"/>
    <property type="molecule type" value="Genomic_DNA"/>
</dbReference>
<proteinExistence type="predicted"/>
<reference evidence="1" key="1">
    <citation type="submission" date="2020-06" db="EMBL/GenBank/DDBJ databases">
        <authorList>
            <person name="Li T."/>
            <person name="Hu X."/>
            <person name="Zhang T."/>
            <person name="Song X."/>
            <person name="Zhang H."/>
            <person name="Dai N."/>
            <person name="Sheng W."/>
            <person name="Hou X."/>
            <person name="Wei L."/>
        </authorList>
    </citation>
    <scope>NUCLEOTIDE SEQUENCE</scope>
    <source>
        <strain evidence="1">KEN1</strain>
        <tissue evidence="1">Leaf</tissue>
    </source>
</reference>
<organism evidence="1">
    <name type="scientific">Sesamum latifolium</name>
    <dbReference type="NCBI Taxonomy" id="2727402"/>
    <lineage>
        <taxon>Eukaryota</taxon>
        <taxon>Viridiplantae</taxon>
        <taxon>Streptophyta</taxon>
        <taxon>Embryophyta</taxon>
        <taxon>Tracheophyta</taxon>
        <taxon>Spermatophyta</taxon>
        <taxon>Magnoliopsida</taxon>
        <taxon>eudicotyledons</taxon>
        <taxon>Gunneridae</taxon>
        <taxon>Pentapetalae</taxon>
        <taxon>asterids</taxon>
        <taxon>lamiids</taxon>
        <taxon>Lamiales</taxon>
        <taxon>Pedaliaceae</taxon>
        <taxon>Sesamum</taxon>
    </lineage>
</organism>
<sequence length="89" mass="10136">MEFLSLANRVADSEDTASWEALHELKRRWIEKFGDGNFTPPVGRGGLKLVATRTPTPFPAPPLVPHRAHRPIVPETLILLEFLVNKRRR</sequence>
<accession>A0AAW2WUK4</accession>
<evidence type="ECO:0000313" key="1">
    <source>
        <dbReference type="EMBL" id="KAL0445103.1"/>
    </source>
</evidence>
<reference evidence="1" key="2">
    <citation type="journal article" date="2024" name="Plant">
        <title>Genomic evolution and insights into agronomic trait innovations of Sesamum species.</title>
        <authorList>
            <person name="Miao H."/>
            <person name="Wang L."/>
            <person name="Qu L."/>
            <person name="Liu H."/>
            <person name="Sun Y."/>
            <person name="Le M."/>
            <person name="Wang Q."/>
            <person name="Wei S."/>
            <person name="Zheng Y."/>
            <person name="Lin W."/>
            <person name="Duan Y."/>
            <person name="Cao H."/>
            <person name="Xiong S."/>
            <person name="Wang X."/>
            <person name="Wei L."/>
            <person name="Li C."/>
            <person name="Ma Q."/>
            <person name="Ju M."/>
            <person name="Zhao R."/>
            <person name="Li G."/>
            <person name="Mu C."/>
            <person name="Tian Q."/>
            <person name="Mei H."/>
            <person name="Zhang T."/>
            <person name="Gao T."/>
            <person name="Zhang H."/>
        </authorList>
    </citation>
    <scope>NUCLEOTIDE SEQUENCE</scope>
    <source>
        <strain evidence="1">KEN1</strain>
    </source>
</reference>
<protein>
    <submittedName>
        <fullName evidence="1">Uncharacterized protein</fullName>
    </submittedName>
</protein>
<name>A0AAW2WUK4_9LAMI</name>
<gene>
    <name evidence="1" type="ORF">Slati_2233000</name>
</gene>
<comment type="caution">
    <text evidence="1">The sequence shown here is derived from an EMBL/GenBank/DDBJ whole genome shotgun (WGS) entry which is preliminary data.</text>
</comment>